<dbReference type="EMBL" id="JAABOO010000001">
    <property type="protein sequence ID" value="NER12822.1"/>
    <property type="molecule type" value="Genomic_DNA"/>
</dbReference>
<keyword evidence="1" id="KW-0732">Signal</keyword>
<organism evidence="2 3">
    <name type="scientific">Leptobacterium flavescens</name>
    <dbReference type="NCBI Taxonomy" id="472055"/>
    <lineage>
        <taxon>Bacteria</taxon>
        <taxon>Pseudomonadati</taxon>
        <taxon>Bacteroidota</taxon>
        <taxon>Flavobacteriia</taxon>
        <taxon>Flavobacteriales</taxon>
        <taxon>Flavobacteriaceae</taxon>
        <taxon>Leptobacterium</taxon>
    </lineage>
</organism>
<feature type="chain" id="PRO_5026943429" evidence="1">
    <location>
        <begin position="24"/>
        <end position="767"/>
    </location>
</feature>
<proteinExistence type="predicted"/>
<sequence length="767" mass="90464">MKYFLFFLIIPFLLISTGCQVNNAQTTANALGLHIDSIPSKRQLRRSFWEKRELLVVYGAEDERLKERYKKLLDRISKTARNNRRGNLKVEYMEASQVEETDLEEKVLFLVGSPEENKFIGQFSRDLPVTFTKGEIHFNNKVFRDELFSLLFFPNPNNHKLPFSLLSGNDAEEVFTFFQEKADEGRIFSWQNMDYELYRKGKRLLMGNFNSEWFIDEETYFDYTSGNDTIFSSKHFDFISHQDAISSEEAKQLASEVENTTSRILSFTASEKELPRFTYHIYKTAEDKGLMVDNTYQAHIENTDNSIHTIINKKYEGNYIERENALLLQHLLDSTRTRSLQRGLAVYFTDNWQREGYLYWAARLAESGNTLSLKELTDNELMRWESPLISDCMTAVMVAFLIDKWGKEQFLEKYNNWAPSAKEVRDLEPEWRNYLSTLSLKYKKKERTKPELPYLKGFNFAHEGYSIYNGYLSRKATRAIEKQKSMGSNSIAIVPYSFMRSDSIPDYIPINNWAGSENDAGVVHSAFEARELGMTSMLKPQIFFGSSWPGALEMKSEEDWNLFFDNYYRWIRHYAFLAEIHQIDMFCAGVEFSIATLNREDDWRKIFRKIRGLYQGQLTYASNWGEEFEKVGFWDELDFIGLNSYYPLSKNDNPTDEELKQNFEKVKNKIKKVHSKFGKPVVFTEIGFRSMDMPWKNPHEDGDDSFNEEHQRRCYEIIFEGIQNEDWCKGILWWKFPSYLEYRGRKNDAFTPNNKLTEETVKKWFLQ</sequence>
<gene>
    <name evidence="2" type="ORF">GWK08_05180</name>
</gene>
<dbReference type="RefSeq" id="WP_163605832.1">
    <property type="nucleotide sequence ID" value="NZ_JAABOO010000001.1"/>
</dbReference>
<dbReference type="InterPro" id="IPR055151">
    <property type="entry name" value="GH113"/>
</dbReference>
<dbReference type="Gene3D" id="3.20.20.80">
    <property type="entry name" value="Glycosidases"/>
    <property type="match status" value="1"/>
</dbReference>
<protein>
    <submittedName>
        <fullName evidence="2">Uncharacterized protein</fullName>
    </submittedName>
</protein>
<dbReference type="CDD" id="cd19608">
    <property type="entry name" value="GH113_mannanase-like"/>
    <property type="match status" value="1"/>
</dbReference>
<dbReference type="SUPFAM" id="SSF51445">
    <property type="entry name" value="(Trans)glycosidases"/>
    <property type="match status" value="1"/>
</dbReference>
<reference evidence="2 3" key="1">
    <citation type="submission" date="2020-01" db="EMBL/GenBank/DDBJ databases">
        <title>Leptobacterium flavescens.</title>
        <authorList>
            <person name="Wang G."/>
        </authorList>
    </citation>
    <scope>NUCLEOTIDE SEQUENCE [LARGE SCALE GENOMIC DNA]</scope>
    <source>
        <strain evidence="2 3">KCTC 22160</strain>
    </source>
</reference>
<name>A0A6P0UJU7_9FLAO</name>
<keyword evidence="3" id="KW-1185">Reference proteome</keyword>
<accession>A0A6P0UJU7</accession>
<dbReference type="InterPro" id="IPR017853">
    <property type="entry name" value="GH"/>
</dbReference>
<evidence type="ECO:0000313" key="2">
    <source>
        <dbReference type="EMBL" id="NER12822.1"/>
    </source>
</evidence>
<evidence type="ECO:0000256" key="1">
    <source>
        <dbReference type="SAM" id="SignalP"/>
    </source>
</evidence>
<dbReference type="PROSITE" id="PS51257">
    <property type="entry name" value="PROKAR_LIPOPROTEIN"/>
    <property type="match status" value="1"/>
</dbReference>
<dbReference type="Pfam" id="PF22612">
    <property type="entry name" value="GH113"/>
    <property type="match status" value="1"/>
</dbReference>
<comment type="caution">
    <text evidence="2">The sequence shown here is derived from an EMBL/GenBank/DDBJ whole genome shotgun (WGS) entry which is preliminary data.</text>
</comment>
<feature type="signal peptide" evidence="1">
    <location>
        <begin position="1"/>
        <end position="23"/>
    </location>
</feature>
<dbReference type="AlphaFoldDB" id="A0A6P0UJU7"/>
<evidence type="ECO:0000313" key="3">
    <source>
        <dbReference type="Proteomes" id="UP000468581"/>
    </source>
</evidence>
<dbReference type="Proteomes" id="UP000468581">
    <property type="component" value="Unassembled WGS sequence"/>
</dbReference>